<evidence type="ECO:0000313" key="3">
    <source>
        <dbReference type="EMBL" id="TCU89125.1"/>
    </source>
</evidence>
<evidence type="ECO:0000256" key="1">
    <source>
        <dbReference type="SAM" id="SignalP"/>
    </source>
</evidence>
<reference evidence="3 5" key="2">
    <citation type="submission" date="2019-03" db="EMBL/GenBank/DDBJ databases">
        <title>Genomic Encyclopedia of Type Strains, Phase IV (KMG-IV): sequencing the most valuable type-strain genomes for metagenomic binning, comparative biology and taxonomic classification.</title>
        <authorList>
            <person name="Goeker M."/>
        </authorList>
    </citation>
    <scope>NUCLEOTIDE SEQUENCE [LARGE SCALE GENOMIC DNA]</scope>
    <source>
        <strain evidence="3 5">DSM 3764</strain>
    </source>
</reference>
<dbReference type="EMBL" id="UGHR01000001">
    <property type="protein sequence ID" value="STQ90493.1"/>
    <property type="molecule type" value="Genomic_DNA"/>
</dbReference>
<protein>
    <submittedName>
        <fullName evidence="2">Uncharacterized protein</fullName>
    </submittedName>
</protein>
<dbReference type="EMBL" id="SMBT01000002">
    <property type="protein sequence ID" value="TCU89125.1"/>
    <property type="molecule type" value="Genomic_DNA"/>
</dbReference>
<evidence type="ECO:0000313" key="2">
    <source>
        <dbReference type="EMBL" id="STQ90493.1"/>
    </source>
</evidence>
<evidence type="ECO:0000313" key="5">
    <source>
        <dbReference type="Proteomes" id="UP000295794"/>
    </source>
</evidence>
<proteinExistence type="predicted"/>
<keyword evidence="1" id="KW-0732">Signal</keyword>
<dbReference type="AlphaFoldDB" id="A0A377Q6D9"/>
<keyword evidence="5" id="KW-1185">Reference proteome</keyword>
<gene>
    <name evidence="3" type="ORF">EV682_10234</name>
    <name evidence="2" type="ORF">NCTC11159_01557</name>
</gene>
<organism evidence="2 4">
    <name type="scientific">Iodobacter fluviatilis</name>
    <dbReference type="NCBI Taxonomy" id="537"/>
    <lineage>
        <taxon>Bacteria</taxon>
        <taxon>Pseudomonadati</taxon>
        <taxon>Pseudomonadota</taxon>
        <taxon>Betaproteobacteria</taxon>
        <taxon>Neisseriales</taxon>
        <taxon>Chitinibacteraceae</taxon>
        <taxon>Iodobacter</taxon>
    </lineage>
</organism>
<evidence type="ECO:0000313" key="4">
    <source>
        <dbReference type="Proteomes" id="UP000255108"/>
    </source>
</evidence>
<accession>A0A377Q6D9</accession>
<sequence length="124" mass="14083">MLKRLLCLTLLLSVMSFVAFAAPTLQHFIYINHREAGGVNIKTDKGLLDPRFSGAQIVYKWRDLEPTKGHYDFSAIKADIVNLNSINKKLWIQLQEKCFSLSPNVPAYLLQDPMRQYVCVGLGI</sequence>
<dbReference type="Proteomes" id="UP000255108">
    <property type="component" value="Unassembled WGS sequence"/>
</dbReference>
<feature type="chain" id="PRO_5016607167" evidence="1">
    <location>
        <begin position="22"/>
        <end position="124"/>
    </location>
</feature>
<dbReference type="Proteomes" id="UP000295794">
    <property type="component" value="Unassembled WGS sequence"/>
</dbReference>
<reference evidence="2 4" key="1">
    <citation type="submission" date="2018-06" db="EMBL/GenBank/DDBJ databases">
        <authorList>
            <consortium name="Pathogen Informatics"/>
            <person name="Doyle S."/>
        </authorList>
    </citation>
    <scope>NUCLEOTIDE SEQUENCE [LARGE SCALE GENOMIC DNA]</scope>
    <source>
        <strain evidence="2 4">NCTC11159</strain>
    </source>
</reference>
<name>A0A377Q6D9_9NEIS</name>
<feature type="signal peptide" evidence="1">
    <location>
        <begin position="1"/>
        <end position="21"/>
    </location>
</feature>